<dbReference type="AlphaFoldDB" id="A0A8R7PKM5"/>
<evidence type="ECO:0000256" key="1">
    <source>
        <dbReference type="SAM" id="Phobius"/>
    </source>
</evidence>
<keyword evidence="1" id="KW-0472">Membrane</keyword>
<dbReference type="EnsemblPlants" id="TuG1812G0200005774.01.T01">
    <property type="protein sequence ID" value="TuG1812G0200005774.01.T01.cds444476"/>
    <property type="gene ID" value="TuG1812G0200005774.01"/>
</dbReference>
<dbReference type="Gramene" id="TuG1812G0200005774.01.T01">
    <property type="protein sequence ID" value="TuG1812G0200005774.01.T01.cds444476"/>
    <property type="gene ID" value="TuG1812G0200005774.01"/>
</dbReference>
<keyword evidence="1" id="KW-0812">Transmembrane</keyword>
<proteinExistence type="predicted"/>
<name>A0A8R7PKM5_TRIUA</name>
<reference evidence="3" key="1">
    <citation type="journal article" date="2013" name="Nature">
        <title>Draft genome of the wheat A-genome progenitor Triticum urartu.</title>
        <authorList>
            <person name="Ling H.Q."/>
            <person name="Zhao S."/>
            <person name="Liu D."/>
            <person name="Wang J."/>
            <person name="Sun H."/>
            <person name="Zhang C."/>
            <person name="Fan H."/>
            <person name="Li D."/>
            <person name="Dong L."/>
            <person name="Tao Y."/>
            <person name="Gao C."/>
            <person name="Wu H."/>
            <person name="Li Y."/>
            <person name="Cui Y."/>
            <person name="Guo X."/>
            <person name="Zheng S."/>
            <person name="Wang B."/>
            <person name="Yu K."/>
            <person name="Liang Q."/>
            <person name="Yang W."/>
            <person name="Lou X."/>
            <person name="Chen J."/>
            <person name="Feng M."/>
            <person name="Jian J."/>
            <person name="Zhang X."/>
            <person name="Luo G."/>
            <person name="Jiang Y."/>
            <person name="Liu J."/>
            <person name="Wang Z."/>
            <person name="Sha Y."/>
            <person name="Zhang B."/>
            <person name="Wu H."/>
            <person name="Tang D."/>
            <person name="Shen Q."/>
            <person name="Xue P."/>
            <person name="Zou S."/>
            <person name="Wang X."/>
            <person name="Liu X."/>
            <person name="Wang F."/>
            <person name="Yang Y."/>
            <person name="An X."/>
            <person name="Dong Z."/>
            <person name="Zhang K."/>
            <person name="Zhang X."/>
            <person name="Luo M.C."/>
            <person name="Dvorak J."/>
            <person name="Tong Y."/>
            <person name="Wang J."/>
            <person name="Yang H."/>
            <person name="Li Z."/>
            <person name="Wang D."/>
            <person name="Zhang A."/>
            <person name="Wang J."/>
        </authorList>
    </citation>
    <scope>NUCLEOTIDE SEQUENCE</scope>
    <source>
        <strain evidence="3">cv. G1812</strain>
    </source>
</reference>
<sequence length="144" mass="15653">MSLASQKIGTEGHGYKLIAEIFIIIIVVVYLQPIREQPAKSQAMVACLLILAVTNTTPLRPELLVLLIWAPAAEVHDRPQPLLGLLRSPPLRHSCRKLLRALRDAAADVGLGCTVDGPEGVVPAAEPGLVLERLHRADAHRHHP</sequence>
<dbReference type="Proteomes" id="UP000015106">
    <property type="component" value="Chromosome 2"/>
</dbReference>
<evidence type="ECO:0000313" key="3">
    <source>
        <dbReference type="Proteomes" id="UP000015106"/>
    </source>
</evidence>
<reference evidence="2" key="2">
    <citation type="submission" date="2018-03" db="EMBL/GenBank/DDBJ databases">
        <title>The Triticum urartu genome reveals the dynamic nature of wheat genome evolution.</title>
        <authorList>
            <person name="Ling H."/>
            <person name="Ma B."/>
            <person name="Shi X."/>
            <person name="Liu H."/>
            <person name="Dong L."/>
            <person name="Sun H."/>
            <person name="Cao Y."/>
            <person name="Gao Q."/>
            <person name="Zheng S."/>
            <person name="Li Y."/>
            <person name="Yu Y."/>
            <person name="Du H."/>
            <person name="Qi M."/>
            <person name="Li Y."/>
            <person name="Yu H."/>
            <person name="Cui Y."/>
            <person name="Wang N."/>
            <person name="Chen C."/>
            <person name="Wu H."/>
            <person name="Zhao Y."/>
            <person name="Zhang J."/>
            <person name="Li Y."/>
            <person name="Zhou W."/>
            <person name="Zhang B."/>
            <person name="Hu W."/>
            <person name="Eijk M."/>
            <person name="Tang J."/>
            <person name="Witsenboer H."/>
            <person name="Zhao S."/>
            <person name="Li Z."/>
            <person name="Zhang A."/>
            <person name="Wang D."/>
            <person name="Liang C."/>
        </authorList>
    </citation>
    <scope>NUCLEOTIDE SEQUENCE [LARGE SCALE GENOMIC DNA]</scope>
    <source>
        <strain evidence="2">cv. G1812</strain>
    </source>
</reference>
<organism evidence="2 3">
    <name type="scientific">Triticum urartu</name>
    <name type="common">Red wild einkorn</name>
    <name type="synonym">Crithodium urartu</name>
    <dbReference type="NCBI Taxonomy" id="4572"/>
    <lineage>
        <taxon>Eukaryota</taxon>
        <taxon>Viridiplantae</taxon>
        <taxon>Streptophyta</taxon>
        <taxon>Embryophyta</taxon>
        <taxon>Tracheophyta</taxon>
        <taxon>Spermatophyta</taxon>
        <taxon>Magnoliopsida</taxon>
        <taxon>Liliopsida</taxon>
        <taxon>Poales</taxon>
        <taxon>Poaceae</taxon>
        <taxon>BOP clade</taxon>
        <taxon>Pooideae</taxon>
        <taxon>Triticodae</taxon>
        <taxon>Triticeae</taxon>
        <taxon>Triticinae</taxon>
        <taxon>Triticum</taxon>
    </lineage>
</organism>
<feature type="transmembrane region" description="Helical" evidence="1">
    <location>
        <begin position="12"/>
        <end position="31"/>
    </location>
</feature>
<keyword evidence="3" id="KW-1185">Reference proteome</keyword>
<protein>
    <submittedName>
        <fullName evidence="2">Uncharacterized protein</fullName>
    </submittedName>
</protein>
<evidence type="ECO:0000313" key="2">
    <source>
        <dbReference type="EnsemblPlants" id="TuG1812G0200005774.01.T01.cds444476"/>
    </source>
</evidence>
<keyword evidence="1" id="KW-1133">Transmembrane helix</keyword>
<reference evidence="2" key="3">
    <citation type="submission" date="2022-06" db="UniProtKB">
        <authorList>
            <consortium name="EnsemblPlants"/>
        </authorList>
    </citation>
    <scope>IDENTIFICATION</scope>
</reference>
<accession>A0A8R7PKM5</accession>